<dbReference type="PROSITE" id="PS51384">
    <property type="entry name" value="FAD_FR"/>
    <property type="match status" value="1"/>
</dbReference>
<sequence length="278" mass="30248">MTAPASLYAPRPCRLLTVSGLTPQEKLFRLQLVDGSSLGHQPGQFIQLSIPGLTEAPISVANSPTRGTVFELAVRRAGRLTGALHKLAPGALIGIRGPFGRPFQLDALRGKQLLLIAGGCGLAPLRSLIQYCQDRPEEFAAVHILYGARSPADLLFKDDLAAWQRSERLDCRYTVDRIPADSCYDGETGLLPRLLSQLELDPANCSAVLVGPPPMYRPVIAELRRLGLSGERRIMLSLERQMRCGVGKCGHCSIEHLTCCSDGPVFWLEEVEALRGAL</sequence>
<keyword evidence="7 10" id="KW-0408">Iron</keyword>
<evidence type="ECO:0000259" key="11">
    <source>
        <dbReference type="PROSITE" id="PS51384"/>
    </source>
</evidence>
<dbReference type="GO" id="GO:0051537">
    <property type="term" value="F:2 iron, 2 sulfur cluster binding"/>
    <property type="evidence" value="ECO:0007669"/>
    <property type="project" value="UniProtKB-KW"/>
</dbReference>
<dbReference type="GO" id="GO:0050660">
    <property type="term" value="F:flavin adenine dinucleotide binding"/>
    <property type="evidence" value="ECO:0007669"/>
    <property type="project" value="InterPro"/>
</dbReference>
<dbReference type="Pfam" id="PF10418">
    <property type="entry name" value="DHODB_Fe-S_bind"/>
    <property type="match status" value="1"/>
</dbReference>
<dbReference type="AlphaFoldDB" id="A0A5D3WGK5"/>
<dbReference type="InterPro" id="IPR017927">
    <property type="entry name" value="FAD-bd_FR_type"/>
</dbReference>
<proteinExistence type="predicted"/>
<feature type="binding site" evidence="10">
    <location>
        <position position="252"/>
    </location>
    <ligand>
        <name>[2Fe-2S] cluster</name>
        <dbReference type="ChEBI" id="CHEBI:190135"/>
    </ligand>
</feature>
<dbReference type="PRINTS" id="PR00410">
    <property type="entry name" value="PHEHYDRXLASE"/>
</dbReference>
<evidence type="ECO:0000256" key="2">
    <source>
        <dbReference type="ARBA" id="ARBA00022630"/>
    </source>
</evidence>
<protein>
    <submittedName>
        <fullName evidence="12">NAD(P)H-flavin reductase</fullName>
    </submittedName>
</protein>
<dbReference type="CDD" id="cd06221">
    <property type="entry name" value="sulfite_reductase_like"/>
    <property type="match status" value="1"/>
</dbReference>
<dbReference type="PANTHER" id="PTHR43513">
    <property type="entry name" value="DIHYDROOROTATE DEHYDROGENASE B (NAD(+)), ELECTRON TRANSFER SUBUNIT"/>
    <property type="match status" value="1"/>
</dbReference>
<comment type="cofactor">
    <cofactor evidence="10">
        <name>[2Fe-2S] cluster</name>
        <dbReference type="ChEBI" id="CHEBI:190135"/>
    </cofactor>
    <text evidence="10">Binds 1 [2Fe-2S] cluster per subunit.</text>
</comment>
<keyword evidence="2" id="KW-0285">Flavoprotein</keyword>
<dbReference type="InterPro" id="IPR050353">
    <property type="entry name" value="PyrK_electron_transfer"/>
</dbReference>
<dbReference type="InterPro" id="IPR008333">
    <property type="entry name" value="Cbr1-like_FAD-bd_dom"/>
</dbReference>
<evidence type="ECO:0000256" key="8">
    <source>
        <dbReference type="ARBA" id="ARBA00023014"/>
    </source>
</evidence>
<feature type="binding site" evidence="10">
    <location>
        <position position="249"/>
    </location>
    <ligand>
        <name>[2Fe-2S] cluster</name>
        <dbReference type="ChEBI" id="CHEBI:190135"/>
    </ligand>
</feature>
<feature type="domain" description="FAD-binding FR-type" evidence="11">
    <location>
        <begin position="8"/>
        <end position="105"/>
    </location>
</feature>
<dbReference type="Proteomes" id="UP000324159">
    <property type="component" value="Unassembled WGS sequence"/>
</dbReference>
<keyword evidence="3 10" id="KW-0001">2Fe-2S</keyword>
<evidence type="ECO:0000256" key="9">
    <source>
        <dbReference type="ARBA" id="ARBA00034078"/>
    </source>
</evidence>
<evidence type="ECO:0000256" key="6">
    <source>
        <dbReference type="ARBA" id="ARBA00022982"/>
    </source>
</evidence>
<evidence type="ECO:0000256" key="10">
    <source>
        <dbReference type="PIRSR" id="PIRSR006816-2"/>
    </source>
</evidence>
<dbReference type="Gene3D" id="2.10.240.10">
    <property type="entry name" value="Dihydroorotate dehydrogenase, electron transfer subunit"/>
    <property type="match status" value="1"/>
</dbReference>
<dbReference type="PANTHER" id="PTHR43513:SF1">
    <property type="entry name" value="ANAEROBIC SULFITE REDUCTASE SUBUNIT B"/>
    <property type="match status" value="1"/>
</dbReference>
<comment type="caution">
    <text evidence="12">The sequence shown here is derived from an EMBL/GenBank/DDBJ whole genome shotgun (WGS) entry which is preliminary data.</text>
</comment>
<comment type="cofactor">
    <cofactor evidence="9">
        <name>[2Fe-2S] cluster</name>
        <dbReference type="ChEBI" id="CHEBI:190135"/>
    </cofactor>
</comment>
<dbReference type="SUPFAM" id="SSF63380">
    <property type="entry name" value="Riboflavin synthase domain-like"/>
    <property type="match status" value="1"/>
</dbReference>
<keyword evidence="4 10" id="KW-0479">Metal-binding</keyword>
<dbReference type="InterPro" id="IPR017938">
    <property type="entry name" value="Riboflavin_synthase-like_b-brl"/>
</dbReference>
<dbReference type="PIRSF" id="PIRSF006816">
    <property type="entry name" value="Cyc3_hyd_g"/>
    <property type="match status" value="1"/>
</dbReference>
<dbReference type="Pfam" id="PF00175">
    <property type="entry name" value="NAD_binding_1"/>
    <property type="match status" value="1"/>
</dbReference>
<keyword evidence="1" id="KW-0813">Transport</keyword>
<dbReference type="EMBL" id="VNIB01000013">
    <property type="protein sequence ID" value="TYO96654.1"/>
    <property type="molecule type" value="Genomic_DNA"/>
</dbReference>
<dbReference type="InterPro" id="IPR019480">
    <property type="entry name" value="Dihydroorotate_DH_Fe-S-bd"/>
</dbReference>
<evidence type="ECO:0000313" key="13">
    <source>
        <dbReference type="Proteomes" id="UP000324159"/>
    </source>
</evidence>
<reference evidence="12 13" key="1">
    <citation type="submission" date="2019-07" db="EMBL/GenBank/DDBJ databases">
        <title>Genomic Encyclopedia of Type Strains, Phase IV (KMG-IV): sequencing the most valuable type-strain genomes for metagenomic binning, comparative biology and taxonomic classification.</title>
        <authorList>
            <person name="Goeker M."/>
        </authorList>
    </citation>
    <scope>NUCLEOTIDE SEQUENCE [LARGE SCALE GENOMIC DNA]</scope>
    <source>
        <strain evidence="12 13">SS015</strain>
    </source>
</reference>
<dbReference type="InterPro" id="IPR001433">
    <property type="entry name" value="OxRdtase_FAD/NAD-bd"/>
</dbReference>
<dbReference type="InterPro" id="IPR037117">
    <property type="entry name" value="Dihydroorotate_DH_ele_sf"/>
</dbReference>
<dbReference type="GO" id="GO:0006221">
    <property type="term" value="P:pyrimidine nucleotide biosynthetic process"/>
    <property type="evidence" value="ECO:0007669"/>
    <property type="project" value="InterPro"/>
</dbReference>
<keyword evidence="8 10" id="KW-0411">Iron-sulfur</keyword>
<gene>
    <name evidence="12" type="ORF">EDC39_11343</name>
</gene>
<dbReference type="OrthoDB" id="9806195at2"/>
<dbReference type="Pfam" id="PF00970">
    <property type="entry name" value="FAD_binding_6"/>
    <property type="match status" value="1"/>
</dbReference>
<name>A0A5D3WGK5_9BACT</name>
<dbReference type="SUPFAM" id="SSF52343">
    <property type="entry name" value="Ferredoxin reductase-like, C-terminal NADP-linked domain"/>
    <property type="match status" value="1"/>
</dbReference>
<evidence type="ECO:0000256" key="1">
    <source>
        <dbReference type="ARBA" id="ARBA00022448"/>
    </source>
</evidence>
<dbReference type="InterPro" id="IPR039261">
    <property type="entry name" value="FNR_nucleotide-bd"/>
</dbReference>
<evidence type="ECO:0000256" key="5">
    <source>
        <dbReference type="ARBA" id="ARBA00022827"/>
    </source>
</evidence>
<keyword evidence="13" id="KW-1185">Reference proteome</keyword>
<dbReference type="Gene3D" id="3.40.50.80">
    <property type="entry name" value="Nucleotide-binding domain of ferredoxin-NADP reductase (FNR) module"/>
    <property type="match status" value="1"/>
</dbReference>
<evidence type="ECO:0000256" key="7">
    <source>
        <dbReference type="ARBA" id="ARBA00023004"/>
    </source>
</evidence>
<keyword evidence="6" id="KW-0249">Electron transport</keyword>
<evidence type="ECO:0000256" key="3">
    <source>
        <dbReference type="ARBA" id="ARBA00022714"/>
    </source>
</evidence>
<dbReference type="GO" id="GO:0016491">
    <property type="term" value="F:oxidoreductase activity"/>
    <property type="evidence" value="ECO:0007669"/>
    <property type="project" value="InterPro"/>
</dbReference>
<evidence type="ECO:0000256" key="4">
    <source>
        <dbReference type="ARBA" id="ARBA00022723"/>
    </source>
</evidence>
<dbReference type="InterPro" id="IPR012165">
    <property type="entry name" value="Cyt_c3_hydrogenase_gsu"/>
</dbReference>
<evidence type="ECO:0000313" key="12">
    <source>
        <dbReference type="EMBL" id="TYO96654.1"/>
    </source>
</evidence>
<dbReference type="InterPro" id="IPR001709">
    <property type="entry name" value="Flavoprot_Pyr_Nucl_cyt_Rdtase"/>
</dbReference>
<dbReference type="PRINTS" id="PR00371">
    <property type="entry name" value="FPNCR"/>
</dbReference>
<dbReference type="RefSeq" id="WP_148896724.1">
    <property type="nucleotide sequence ID" value="NZ_VNIB01000013.1"/>
</dbReference>
<accession>A0A5D3WGK5</accession>
<feature type="binding site" evidence="10">
    <location>
        <position position="244"/>
    </location>
    <ligand>
        <name>[2Fe-2S] cluster</name>
        <dbReference type="ChEBI" id="CHEBI:190135"/>
    </ligand>
</feature>
<feature type="binding site" evidence="10">
    <location>
        <position position="260"/>
    </location>
    <ligand>
        <name>[2Fe-2S] cluster</name>
        <dbReference type="ChEBI" id="CHEBI:190135"/>
    </ligand>
</feature>
<keyword evidence="5" id="KW-0274">FAD</keyword>
<dbReference type="Gene3D" id="2.40.30.10">
    <property type="entry name" value="Translation factors"/>
    <property type="match status" value="1"/>
</dbReference>
<dbReference type="GO" id="GO:0046872">
    <property type="term" value="F:metal ion binding"/>
    <property type="evidence" value="ECO:0007669"/>
    <property type="project" value="UniProtKB-KW"/>
</dbReference>
<organism evidence="12 13">
    <name type="scientific">Geothermobacter ehrlichii</name>
    <dbReference type="NCBI Taxonomy" id="213224"/>
    <lineage>
        <taxon>Bacteria</taxon>
        <taxon>Pseudomonadati</taxon>
        <taxon>Thermodesulfobacteriota</taxon>
        <taxon>Desulfuromonadia</taxon>
        <taxon>Desulfuromonadales</taxon>
        <taxon>Geothermobacteraceae</taxon>
        <taxon>Geothermobacter</taxon>
    </lineage>
</organism>